<feature type="compositionally biased region" description="Low complexity" evidence="1">
    <location>
        <begin position="188"/>
        <end position="230"/>
    </location>
</feature>
<feature type="region of interest" description="Disordered" evidence="1">
    <location>
        <begin position="168"/>
        <end position="236"/>
    </location>
</feature>
<protein>
    <submittedName>
        <fullName evidence="2">Uncharacterized protein</fullName>
    </submittedName>
</protein>
<feature type="non-terminal residue" evidence="2">
    <location>
        <position position="580"/>
    </location>
</feature>
<evidence type="ECO:0000313" key="2">
    <source>
        <dbReference type="EMBL" id="KAF9995305.1"/>
    </source>
</evidence>
<gene>
    <name evidence="2" type="ORF">BGZ65_009039</name>
</gene>
<feature type="non-terminal residue" evidence="2">
    <location>
        <position position="1"/>
    </location>
</feature>
<dbReference type="EMBL" id="JAAAHW010001379">
    <property type="protein sequence ID" value="KAF9995305.1"/>
    <property type="molecule type" value="Genomic_DNA"/>
</dbReference>
<proteinExistence type="predicted"/>
<name>A0A9P6MEA7_9FUNG</name>
<dbReference type="AlphaFoldDB" id="A0A9P6MEA7"/>
<comment type="caution">
    <text evidence="2">The sequence shown here is derived from an EMBL/GenBank/DDBJ whole genome shotgun (WGS) entry which is preliminary data.</text>
</comment>
<dbReference type="OrthoDB" id="2443848at2759"/>
<evidence type="ECO:0000256" key="1">
    <source>
        <dbReference type="SAM" id="MobiDB-lite"/>
    </source>
</evidence>
<reference evidence="2" key="1">
    <citation type="journal article" date="2020" name="Fungal Divers.">
        <title>Resolving the Mortierellaceae phylogeny through synthesis of multi-gene phylogenetics and phylogenomics.</title>
        <authorList>
            <person name="Vandepol N."/>
            <person name="Liber J."/>
            <person name="Desiro A."/>
            <person name="Na H."/>
            <person name="Kennedy M."/>
            <person name="Barry K."/>
            <person name="Grigoriev I.V."/>
            <person name="Miller A.N."/>
            <person name="O'Donnell K."/>
            <person name="Stajich J.E."/>
            <person name="Bonito G."/>
        </authorList>
    </citation>
    <scope>NUCLEOTIDE SEQUENCE</scope>
    <source>
        <strain evidence="2">MES-2147</strain>
    </source>
</reference>
<accession>A0A9P6MEA7</accession>
<evidence type="ECO:0000313" key="3">
    <source>
        <dbReference type="Proteomes" id="UP000749646"/>
    </source>
</evidence>
<sequence length="580" mass="64341">GCLDLGIEIVRKVCMQMDPEESYGMELEREKVLSNPLSIRPQISVWPSDPRHQPQTREDLNIFWGDMNDPDPLLKTKLAVVIFGNRPQRLEVCAVEYLSLSAPTPKSDEYLAYLQAVYPEAPVKGMAKAWSKMKLYFGDAKTDHSKIERLIDVASLIAAFKDAPEIATSDSTTSTATAMSPPPPPQIAIPKAATSSSRSSKAPSSQSRSNNASNSSNSSNNGSDSGSSGNPTPGQILTMKSLFKENFNKFRGGAWSLPSNAVLDERLRGVIECLPYESALHSFVIEDVDALLQLFEDTTDQKEIERIMITRKGEGLPALSPAEHNFLQQYDMLPADLDDFLATHGWRNVGDALQEKPSEEFQKVAHDSVTHVLRMYQENDLAFPKGPAEAWFNIHLWGYLRLALSHRRFLEYRSGEVSSDASAKRRTRDGRQYVGHKVDGLVVMSARSLEICHMDATKKDGGANTTKCLDDTKKLLKLMKDAHDMIREKATQDIRDRLVTFGLRISGPTVTIFTLRQRSGRFYQAVAEATASFPSIWLDDDTSTIIAVISRILMLRKAILAMAASVTTWTSLAIDGQNPG</sequence>
<dbReference type="Proteomes" id="UP000749646">
    <property type="component" value="Unassembled WGS sequence"/>
</dbReference>
<keyword evidence="3" id="KW-1185">Reference proteome</keyword>
<organism evidence="2 3">
    <name type="scientific">Modicella reniformis</name>
    <dbReference type="NCBI Taxonomy" id="1440133"/>
    <lineage>
        <taxon>Eukaryota</taxon>
        <taxon>Fungi</taxon>
        <taxon>Fungi incertae sedis</taxon>
        <taxon>Mucoromycota</taxon>
        <taxon>Mortierellomycotina</taxon>
        <taxon>Mortierellomycetes</taxon>
        <taxon>Mortierellales</taxon>
        <taxon>Mortierellaceae</taxon>
        <taxon>Modicella</taxon>
    </lineage>
</organism>
<feature type="compositionally biased region" description="Low complexity" evidence="1">
    <location>
        <begin position="168"/>
        <end position="179"/>
    </location>
</feature>